<proteinExistence type="predicted"/>
<evidence type="ECO:0000313" key="3">
    <source>
        <dbReference type="Proteomes" id="UP001221757"/>
    </source>
</evidence>
<name>A0AAD7G3R6_MYCRO</name>
<gene>
    <name evidence="2" type="ORF">B0H17DRAFT_1146138</name>
</gene>
<dbReference type="EMBL" id="JARKIE010000299">
    <property type="protein sequence ID" value="KAJ7656595.1"/>
    <property type="molecule type" value="Genomic_DNA"/>
</dbReference>
<accession>A0AAD7G3R6</accession>
<organism evidence="2 3">
    <name type="scientific">Mycena rosella</name>
    <name type="common">Pink bonnet</name>
    <name type="synonym">Agaricus rosellus</name>
    <dbReference type="NCBI Taxonomy" id="1033263"/>
    <lineage>
        <taxon>Eukaryota</taxon>
        <taxon>Fungi</taxon>
        <taxon>Dikarya</taxon>
        <taxon>Basidiomycota</taxon>
        <taxon>Agaricomycotina</taxon>
        <taxon>Agaricomycetes</taxon>
        <taxon>Agaricomycetidae</taxon>
        <taxon>Agaricales</taxon>
        <taxon>Marasmiineae</taxon>
        <taxon>Mycenaceae</taxon>
        <taxon>Mycena</taxon>
    </lineage>
</organism>
<comment type="caution">
    <text evidence="2">The sequence shown here is derived from an EMBL/GenBank/DDBJ whole genome shotgun (WGS) entry which is preliminary data.</text>
</comment>
<protein>
    <submittedName>
        <fullName evidence="2">Uncharacterized protein</fullName>
    </submittedName>
</protein>
<evidence type="ECO:0000256" key="1">
    <source>
        <dbReference type="SAM" id="SignalP"/>
    </source>
</evidence>
<feature type="chain" id="PRO_5042086128" evidence="1">
    <location>
        <begin position="17"/>
        <end position="139"/>
    </location>
</feature>
<reference evidence="2" key="1">
    <citation type="submission" date="2023-03" db="EMBL/GenBank/DDBJ databases">
        <title>Massive genome expansion in bonnet fungi (Mycena s.s.) driven by repeated elements and novel gene families across ecological guilds.</title>
        <authorList>
            <consortium name="Lawrence Berkeley National Laboratory"/>
            <person name="Harder C.B."/>
            <person name="Miyauchi S."/>
            <person name="Viragh M."/>
            <person name="Kuo A."/>
            <person name="Thoen E."/>
            <person name="Andreopoulos B."/>
            <person name="Lu D."/>
            <person name="Skrede I."/>
            <person name="Drula E."/>
            <person name="Henrissat B."/>
            <person name="Morin E."/>
            <person name="Kohler A."/>
            <person name="Barry K."/>
            <person name="LaButti K."/>
            <person name="Morin E."/>
            <person name="Salamov A."/>
            <person name="Lipzen A."/>
            <person name="Mereny Z."/>
            <person name="Hegedus B."/>
            <person name="Baldrian P."/>
            <person name="Stursova M."/>
            <person name="Weitz H."/>
            <person name="Taylor A."/>
            <person name="Grigoriev I.V."/>
            <person name="Nagy L.G."/>
            <person name="Martin F."/>
            <person name="Kauserud H."/>
        </authorList>
    </citation>
    <scope>NUCLEOTIDE SEQUENCE</scope>
    <source>
        <strain evidence="2">CBHHK067</strain>
    </source>
</reference>
<feature type="signal peptide" evidence="1">
    <location>
        <begin position="1"/>
        <end position="16"/>
    </location>
</feature>
<dbReference type="Proteomes" id="UP001221757">
    <property type="component" value="Unassembled WGS sequence"/>
</dbReference>
<dbReference type="AlphaFoldDB" id="A0AAD7G3R6"/>
<sequence length="139" mass="14837">MLLSFSLTFIFLAVSAFPCSPCSNGLVDIRVAAASAAYAVHDNSAFGSATDLHNVTGYVDTYDSDKSHIGRYPASEFFAASPSPTLGVNCGPLTIGQLSVLPGNTRMQAAIKRDVEGNYWNQKTTNPARRFCPHDSSVT</sequence>
<evidence type="ECO:0000313" key="2">
    <source>
        <dbReference type="EMBL" id="KAJ7656595.1"/>
    </source>
</evidence>
<keyword evidence="3" id="KW-1185">Reference proteome</keyword>
<keyword evidence="1" id="KW-0732">Signal</keyword>